<comment type="caution">
    <text evidence="2">The sequence shown here is derived from an EMBL/GenBank/DDBJ whole genome shotgun (WGS) entry which is preliminary data.</text>
</comment>
<dbReference type="PATRIC" id="fig|1212489.4.peg.1985"/>
<gene>
    <name evidence="2" type="ORF">Ldro_1878</name>
</gene>
<dbReference type="AlphaFoldDB" id="A0A0W0SQM1"/>
<accession>A0A0W0SQM1</accession>
<feature type="compositionally biased region" description="Basic and acidic residues" evidence="1">
    <location>
        <begin position="368"/>
        <end position="406"/>
    </location>
</feature>
<reference evidence="2 3" key="1">
    <citation type="submission" date="2015-11" db="EMBL/GenBank/DDBJ databases">
        <title>Genomic analysis of 38 Legionella species identifies large and diverse effector repertoires.</title>
        <authorList>
            <person name="Burstein D."/>
            <person name="Amaro F."/>
            <person name="Zusman T."/>
            <person name="Lifshitz Z."/>
            <person name="Cohen O."/>
            <person name="Gilbert J.A."/>
            <person name="Pupko T."/>
            <person name="Shuman H.A."/>
            <person name="Segal G."/>
        </authorList>
    </citation>
    <scope>NUCLEOTIDE SEQUENCE [LARGE SCALE GENOMIC DNA]</scope>
    <source>
        <strain evidence="2 3">ATCC 700990</strain>
    </source>
</reference>
<organism evidence="2 3">
    <name type="scientific">Legionella drozanskii LLAP-1</name>
    <dbReference type="NCBI Taxonomy" id="1212489"/>
    <lineage>
        <taxon>Bacteria</taxon>
        <taxon>Pseudomonadati</taxon>
        <taxon>Pseudomonadota</taxon>
        <taxon>Gammaproteobacteria</taxon>
        <taxon>Legionellales</taxon>
        <taxon>Legionellaceae</taxon>
        <taxon>Legionella</taxon>
    </lineage>
</organism>
<dbReference type="Proteomes" id="UP000054736">
    <property type="component" value="Unassembled WGS sequence"/>
</dbReference>
<sequence length="482" mass="54564">MALRRGFSFDWDGSTAPGGCDDIFAVPENILLIKGIKDSNPRYKETHVFINSNRQSVRDDNANSGANKNGSCYPRIQELSKEIGATFHPLLLTDIYNDLEDGETFKQALTLLDQSQKDYVQERVRATNPPDWLHDSSKLSILLAQVHLMASEHPEDKFHFYFLDDRKDILDGLAAFFAIKENRKLLPYNLEEFYLIPHPSIRKEPDNSLQNKADGLEDKEKESEFLTVIENESPPSLTDKKEEQDDYISYAPIAGEGEIRFDYRQMIKTMAAVCIESKKFQESDPTDQDANQVRNYEQAKRGGFTLTSTMNFVRDYVFGKEPKSLPEPTEKFKRLAPASLPLPAASSPTAVSPKKGILNSIFHPLHRKEKEKDKGKEKEQEKGKGKDRRKEKNKKEKHEAREKKETGNLQNRLNRDLKNRFVEKEKKQAAQSVNPGIGSKEVTQGPIAPVPNGSFFSGSRARHPDAPPTSSTTLSNHRGGTN</sequence>
<feature type="compositionally biased region" description="Basic and acidic residues" evidence="1">
    <location>
        <begin position="413"/>
        <end position="428"/>
    </location>
</feature>
<evidence type="ECO:0000313" key="3">
    <source>
        <dbReference type="Proteomes" id="UP000054736"/>
    </source>
</evidence>
<name>A0A0W0SQM1_9GAMM</name>
<feature type="region of interest" description="Disordered" evidence="1">
    <location>
        <begin position="344"/>
        <end position="482"/>
    </location>
</feature>
<feature type="compositionally biased region" description="Polar residues" evidence="1">
    <location>
        <begin position="468"/>
        <end position="482"/>
    </location>
</feature>
<evidence type="ECO:0000256" key="1">
    <source>
        <dbReference type="SAM" id="MobiDB-lite"/>
    </source>
</evidence>
<dbReference type="OrthoDB" id="5653025at2"/>
<proteinExistence type="predicted"/>
<evidence type="ECO:0000313" key="2">
    <source>
        <dbReference type="EMBL" id="KTC85553.1"/>
    </source>
</evidence>
<dbReference type="RefSeq" id="WP_058496179.1">
    <property type="nucleotide sequence ID" value="NZ_CAAAIU010000005.1"/>
</dbReference>
<protein>
    <submittedName>
        <fullName evidence="2">Dot/Icm T4SS effector</fullName>
    </submittedName>
</protein>
<keyword evidence="3" id="KW-1185">Reference proteome</keyword>
<dbReference type="EMBL" id="LNXY01000027">
    <property type="protein sequence ID" value="KTC85553.1"/>
    <property type="molecule type" value="Genomic_DNA"/>
</dbReference>